<dbReference type="PATRIC" id="fig|1514904.3.peg.3070"/>
<proteinExistence type="predicted"/>
<dbReference type="STRING" id="1514904.SU32_16985"/>
<dbReference type="EMBL" id="JXMU01000051">
    <property type="protein sequence ID" value="KPA99847.1"/>
    <property type="molecule type" value="Genomic_DNA"/>
</dbReference>
<keyword evidence="3" id="KW-1185">Reference proteome</keyword>
<protein>
    <submittedName>
        <fullName evidence="2">Glyoxalase/bleomycin resistance protein/dioxygenase</fullName>
    </submittedName>
</protein>
<dbReference type="SUPFAM" id="SSF54593">
    <property type="entry name" value="Glyoxalase/Bleomycin resistance protein/Dihydroxybiphenyl dioxygenase"/>
    <property type="match status" value="1"/>
</dbReference>
<dbReference type="RefSeq" id="WP_054000571.1">
    <property type="nucleotide sequence ID" value="NZ_JXMU01000051.1"/>
</dbReference>
<dbReference type="Proteomes" id="UP000038011">
    <property type="component" value="Unassembled WGS sequence"/>
</dbReference>
<keyword evidence="2" id="KW-0223">Dioxygenase</keyword>
<keyword evidence="2" id="KW-0560">Oxidoreductase</keyword>
<evidence type="ECO:0000313" key="3">
    <source>
        <dbReference type="Proteomes" id="UP000038011"/>
    </source>
</evidence>
<evidence type="ECO:0000259" key="1">
    <source>
        <dbReference type="Pfam" id="PF00903"/>
    </source>
</evidence>
<dbReference type="OrthoDB" id="9795306at2"/>
<evidence type="ECO:0000313" key="2">
    <source>
        <dbReference type="EMBL" id="KPA99847.1"/>
    </source>
</evidence>
<dbReference type="InterPro" id="IPR028973">
    <property type="entry name" value="PhnB-like"/>
</dbReference>
<reference evidence="2 3" key="1">
    <citation type="submission" date="2015-01" db="EMBL/GenBank/DDBJ databases">
        <title>Ahrensia donghaiensis sp. nov., a novel dimethylsulphoniopropionate-cleavage bacterium isolated from seawater and emended descriptions of the genus Ahrensia and Ahrensia kielensis.</title>
        <authorList>
            <person name="Liu J."/>
        </authorList>
    </citation>
    <scope>NUCLEOTIDE SEQUENCE [LARGE SCALE GENOMIC DNA]</scope>
    <source>
        <strain evidence="2 3">LZD062</strain>
    </source>
</reference>
<dbReference type="InterPro" id="IPR029068">
    <property type="entry name" value="Glyas_Bleomycin-R_OHBP_Dase"/>
</dbReference>
<dbReference type="Gene3D" id="3.10.180.10">
    <property type="entry name" value="2,3-Dihydroxybiphenyl 1,2-Dioxygenase, domain 1"/>
    <property type="match status" value="1"/>
</dbReference>
<accession>A0A0N0E6C2</accession>
<gene>
    <name evidence="2" type="ORF">SU32_16985</name>
</gene>
<dbReference type="PANTHER" id="PTHR33990:SF1">
    <property type="entry name" value="PROTEIN YJDN"/>
    <property type="match status" value="1"/>
</dbReference>
<dbReference type="CDD" id="cd06588">
    <property type="entry name" value="PhnB_like"/>
    <property type="match status" value="1"/>
</dbReference>
<dbReference type="PANTHER" id="PTHR33990">
    <property type="entry name" value="PROTEIN YJDN-RELATED"/>
    <property type="match status" value="1"/>
</dbReference>
<organism evidence="2 3">
    <name type="scientific">Ahrensia marina</name>
    <dbReference type="NCBI Taxonomy" id="1514904"/>
    <lineage>
        <taxon>Bacteria</taxon>
        <taxon>Pseudomonadati</taxon>
        <taxon>Pseudomonadota</taxon>
        <taxon>Alphaproteobacteria</taxon>
        <taxon>Hyphomicrobiales</taxon>
        <taxon>Ahrensiaceae</taxon>
        <taxon>Ahrensia</taxon>
    </lineage>
</organism>
<dbReference type="InterPro" id="IPR004360">
    <property type="entry name" value="Glyas_Fos-R_dOase_dom"/>
</dbReference>
<dbReference type="AlphaFoldDB" id="A0A0N0E6C2"/>
<sequence length="143" mass="16022">MEPTIYLFFKGNCLEAMTHYADVLGGEVQGVFRNADAPDPESRMPGSDDMIMNMAMKLGNATVMASDNTEEMYDKPQGFRVSIAATSRAEFDRMYEALAKDAASVEMEPDETFWAERFAMFTDQYGTPWMLNFDGNKAHGDTP</sequence>
<name>A0A0N0E6C2_9HYPH</name>
<dbReference type="GO" id="GO:0051213">
    <property type="term" value="F:dioxygenase activity"/>
    <property type="evidence" value="ECO:0007669"/>
    <property type="project" value="UniProtKB-KW"/>
</dbReference>
<feature type="domain" description="Glyoxalase/fosfomycin resistance/dioxygenase" evidence="1">
    <location>
        <begin position="12"/>
        <end position="130"/>
    </location>
</feature>
<comment type="caution">
    <text evidence="2">The sequence shown here is derived from an EMBL/GenBank/DDBJ whole genome shotgun (WGS) entry which is preliminary data.</text>
</comment>
<dbReference type="Pfam" id="PF00903">
    <property type="entry name" value="Glyoxalase"/>
    <property type="match status" value="1"/>
</dbReference>